<evidence type="ECO:0000313" key="3">
    <source>
        <dbReference type="Proteomes" id="UP000290900"/>
    </source>
</evidence>
<name>A0A448YH65_BRENA</name>
<dbReference type="Proteomes" id="UP000290900">
    <property type="component" value="Unassembled WGS sequence"/>
</dbReference>
<evidence type="ECO:0000259" key="1">
    <source>
        <dbReference type="Pfam" id="PF02036"/>
    </source>
</evidence>
<dbReference type="STRING" id="13370.A0A448YH65"/>
<dbReference type="InterPro" id="IPR003033">
    <property type="entry name" value="SCP2_sterol-bd_dom"/>
</dbReference>
<keyword evidence="3" id="KW-1185">Reference proteome</keyword>
<evidence type="ECO:0000313" key="2">
    <source>
        <dbReference type="EMBL" id="VEU20272.1"/>
    </source>
</evidence>
<feature type="domain" description="SCP2" evidence="1">
    <location>
        <begin position="16"/>
        <end position="118"/>
    </location>
</feature>
<proteinExistence type="predicted"/>
<sequence length="127" mass="14365">MALKSEAQLEKLSAELKKNKSLRDDAAKHLDSKVTFQVHDKKGETVLWCLNAKKGEEVTLEKLKDTDDPEADIKVRIDDINLRKLIRGKQSAQRLFMTGKLKIKGNVMKAAYIEKLLKFAAPESSKL</sequence>
<dbReference type="PANTHER" id="PTHR10094">
    <property type="entry name" value="STEROL CARRIER PROTEIN 2 SCP-2 FAMILY PROTEIN"/>
    <property type="match status" value="1"/>
</dbReference>
<dbReference type="AlphaFoldDB" id="A0A448YH65"/>
<dbReference type="InterPro" id="IPR036527">
    <property type="entry name" value="SCP2_sterol-bd_dom_sf"/>
</dbReference>
<dbReference type="Gene3D" id="3.30.1050.10">
    <property type="entry name" value="SCP2 sterol-binding domain"/>
    <property type="match status" value="1"/>
</dbReference>
<dbReference type="InParanoid" id="A0A448YH65"/>
<protein>
    <submittedName>
        <fullName evidence="2">DEKNAAC101079</fullName>
    </submittedName>
</protein>
<gene>
    <name evidence="2" type="ORF">BRENAR_LOCUS1007</name>
</gene>
<dbReference type="SUPFAM" id="SSF55718">
    <property type="entry name" value="SCP-like"/>
    <property type="match status" value="1"/>
</dbReference>
<dbReference type="EMBL" id="CAACVR010000003">
    <property type="protein sequence ID" value="VEU20272.1"/>
    <property type="molecule type" value="Genomic_DNA"/>
</dbReference>
<dbReference type="OrthoDB" id="10265837at2759"/>
<organism evidence="2 3">
    <name type="scientific">Brettanomyces naardenensis</name>
    <name type="common">Yeast</name>
    <dbReference type="NCBI Taxonomy" id="13370"/>
    <lineage>
        <taxon>Eukaryota</taxon>
        <taxon>Fungi</taxon>
        <taxon>Dikarya</taxon>
        <taxon>Ascomycota</taxon>
        <taxon>Saccharomycotina</taxon>
        <taxon>Pichiomycetes</taxon>
        <taxon>Pichiales</taxon>
        <taxon>Pichiaceae</taxon>
        <taxon>Brettanomyces</taxon>
    </lineage>
</organism>
<dbReference type="GO" id="GO:0005829">
    <property type="term" value="C:cytosol"/>
    <property type="evidence" value="ECO:0007669"/>
    <property type="project" value="TreeGrafter"/>
</dbReference>
<dbReference type="Pfam" id="PF02036">
    <property type="entry name" value="SCP2"/>
    <property type="match status" value="1"/>
</dbReference>
<dbReference type="PANTHER" id="PTHR10094:SF25">
    <property type="entry name" value="SCP2 STEROL-BINDING DOMAIN-CONTAINING PROTEIN 1"/>
    <property type="match status" value="1"/>
</dbReference>
<reference evidence="2 3" key="1">
    <citation type="submission" date="2018-12" db="EMBL/GenBank/DDBJ databases">
        <authorList>
            <person name="Tiukova I."/>
            <person name="Dainat J."/>
        </authorList>
    </citation>
    <scope>NUCLEOTIDE SEQUENCE [LARGE SCALE GENOMIC DNA]</scope>
</reference>
<accession>A0A448YH65</accession>